<gene>
    <name evidence="2" type="ORF">ATY89_10525</name>
    <name evidence="3" type="ORF">ATZ20_02080</name>
</gene>
<dbReference type="InterPro" id="IPR001387">
    <property type="entry name" value="Cro/C1-type_HTH"/>
</dbReference>
<feature type="domain" description="HTH cro/C1-type" evidence="1">
    <location>
        <begin position="21"/>
        <end position="57"/>
    </location>
</feature>
<proteinExistence type="predicted"/>
<organism evidence="2 5">
    <name type="scientific">Sulfolobus acidocaldarius</name>
    <dbReference type="NCBI Taxonomy" id="2285"/>
    <lineage>
        <taxon>Archaea</taxon>
        <taxon>Thermoproteota</taxon>
        <taxon>Thermoprotei</taxon>
        <taxon>Sulfolobales</taxon>
        <taxon>Sulfolobaceae</taxon>
        <taxon>Sulfolobus</taxon>
    </lineage>
</organism>
<dbReference type="Pfam" id="PF01381">
    <property type="entry name" value="HTH_3"/>
    <property type="match status" value="1"/>
</dbReference>
<dbReference type="Proteomes" id="UP000060043">
    <property type="component" value="Chromosome"/>
</dbReference>
<sequence length="108" mass="12411">MRIIHNLSKDARAKIIEILLENRSKKELAEELEISPAAVTKFVNGITHPSDDTIEKAIEIADDEEKREILNIIIDDIMISVEELVNEYKLVDKKVEKIKKILNTITYP</sequence>
<dbReference type="EMBL" id="CP013694">
    <property type="protein sequence ID" value="ALU30332.1"/>
    <property type="molecule type" value="Genomic_DNA"/>
</dbReference>
<dbReference type="CDD" id="cd00093">
    <property type="entry name" value="HTH_XRE"/>
    <property type="match status" value="1"/>
</dbReference>
<dbReference type="GeneID" id="14552003"/>
<dbReference type="AlphaFoldDB" id="A0A0U3HHN3"/>
<evidence type="ECO:0000313" key="3">
    <source>
        <dbReference type="EMBL" id="ALU31050.1"/>
    </source>
</evidence>
<dbReference type="PaxDb" id="1435377-SUSAZ_07160"/>
<evidence type="ECO:0000259" key="1">
    <source>
        <dbReference type="Pfam" id="PF01381"/>
    </source>
</evidence>
<dbReference type="EMBL" id="CP013695">
    <property type="protein sequence ID" value="ALU31050.1"/>
    <property type="molecule type" value="Genomic_DNA"/>
</dbReference>
<evidence type="ECO:0000313" key="2">
    <source>
        <dbReference type="EMBL" id="ALU30332.1"/>
    </source>
</evidence>
<dbReference type="Proteomes" id="UP000065473">
    <property type="component" value="Chromosome"/>
</dbReference>
<dbReference type="InterPro" id="IPR010982">
    <property type="entry name" value="Lambda_DNA-bd_dom_sf"/>
</dbReference>
<dbReference type="RefSeq" id="WP_011278328.1">
    <property type="nucleotide sequence ID" value="NZ_BHWZ01000003.1"/>
</dbReference>
<dbReference type="GO" id="GO:0003677">
    <property type="term" value="F:DNA binding"/>
    <property type="evidence" value="ECO:0007669"/>
    <property type="project" value="InterPro"/>
</dbReference>
<reference evidence="4 5" key="1">
    <citation type="submission" date="2015-12" db="EMBL/GenBank/DDBJ databases">
        <title>A stable core within a dynamic pangenome in Sulfolobus acidocaldarius.</title>
        <authorList>
            <person name="Anderson R."/>
            <person name="Kouris A."/>
            <person name="Seward C."/>
            <person name="Campbell K."/>
            <person name="Whitaker R."/>
        </authorList>
    </citation>
    <scope>NUCLEOTIDE SEQUENCE [LARGE SCALE GENOMIC DNA]</scope>
    <source>
        <strain evidence="2 5">GG12-C01-09</strain>
        <strain evidence="3 4">NG05B_CO5_07</strain>
    </source>
</reference>
<dbReference type="OrthoDB" id="45877at2157"/>
<protein>
    <submittedName>
        <fullName evidence="2">XRE family transcriptional regulator</fullName>
    </submittedName>
</protein>
<evidence type="ECO:0000313" key="5">
    <source>
        <dbReference type="Proteomes" id="UP000065473"/>
    </source>
</evidence>
<evidence type="ECO:0000313" key="4">
    <source>
        <dbReference type="Proteomes" id="UP000060043"/>
    </source>
</evidence>
<accession>A0A0U3HHN3</accession>
<name>A0A0U3HHN3_9CREN</name>
<dbReference type="Gene3D" id="1.10.260.40">
    <property type="entry name" value="lambda repressor-like DNA-binding domains"/>
    <property type="match status" value="1"/>
</dbReference>